<dbReference type="InterPro" id="IPR015897">
    <property type="entry name" value="CHK_kinase-like"/>
</dbReference>
<evidence type="ECO:0000259" key="1">
    <source>
        <dbReference type="SMART" id="SM00587"/>
    </source>
</evidence>
<dbReference type="STRING" id="7167.A0A3F2YQ50"/>
<dbReference type="PANTHER" id="PTHR11012">
    <property type="entry name" value="PROTEIN KINASE-LIKE DOMAIN-CONTAINING"/>
    <property type="match status" value="1"/>
</dbReference>
<reference evidence="2" key="2">
    <citation type="submission" date="2022-08" db="UniProtKB">
        <authorList>
            <consortium name="EnsemblMetazoa"/>
        </authorList>
    </citation>
    <scope>IDENTIFICATION</scope>
    <source>
        <strain evidence="2">STECLA/ALBI9_A</strain>
    </source>
</reference>
<sequence length="437" mass="50442">MANVDSTSETSTKRLPDFFNESLIQRILKEKLGNRVRIDSFTGTLATKPGDNYSSDVFSVTVHYNGRKEPVRLLAKIAVDDGLVKEFADRLGLFDKEEYTFRHLLPKLSAQVSQFRIEPVLFGARCYYAAKKPAETIVFDDLKALGYRLPDRTKGGLDFEHCALVMEKIGLFHAASMVFACERSKNLKLFTDRYAHGLVRASDDVQRNPALRMFQSGLEKFLEVAQDWPELNRTILDKLKALQPVYTQRIIECYTAEDPNPDGFKVLNHGDLWSSNMMFRYDTGDSNDAREVMFVDYQLSNYASPGLDLAYFLFTSARQDVRDHRIPELSYRYHRSLLDGLTIQYNGVYLPTYDAVQRQFGRYEFIGLVSALSMLPVILMDRTEDVKLTFDSYFDKDHTERIRHIQYTGAKYRKSVIPLLERFDAKGKLDWYLLQCV</sequence>
<dbReference type="InterPro" id="IPR011009">
    <property type="entry name" value="Kinase-like_dom_sf"/>
</dbReference>
<dbReference type="Pfam" id="PF02958">
    <property type="entry name" value="EcKL"/>
    <property type="match status" value="1"/>
</dbReference>
<dbReference type="VEuPathDB" id="VectorBase:AALB20_027391"/>
<name>A0A3F2YQ50_ANOAL</name>
<dbReference type="Proteomes" id="UP000069272">
    <property type="component" value="Chromosome 2L"/>
</dbReference>
<feature type="domain" description="CHK kinase-like" evidence="1">
    <location>
        <begin position="137"/>
        <end position="343"/>
    </location>
</feature>
<evidence type="ECO:0000313" key="3">
    <source>
        <dbReference type="Proteomes" id="UP000069272"/>
    </source>
</evidence>
<dbReference type="Gene3D" id="3.90.1200.10">
    <property type="match status" value="1"/>
</dbReference>
<protein>
    <submittedName>
        <fullName evidence="2">CHK domain-containing protein</fullName>
    </submittedName>
</protein>
<proteinExistence type="predicted"/>
<dbReference type="VEuPathDB" id="VectorBase:AALB016085"/>
<dbReference type="InterPro" id="IPR004119">
    <property type="entry name" value="EcKL"/>
</dbReference>
<keyword evidence="3" id="KW-1185">Reference proteome</keyword>
<dbReference type="PANTHER" id="PTHR11012:SF56">
    <property type="entry name" value="CHK KINASE-LIKE DOMAIN-CONTAINING PROTEIN-RELATED"/>
    <property type="match status" value="1"/>
</dbReference>
<dbReference type="EnsemblMetazoa" id="AALB016085-RA">
    <property type="protein sequence ID" value="AALB016085-PA"/>
    <property type="gene ID" value="AALB016085"/>
</dbReference>
<dbReference type="SMART" id="SM00587">
    <property type="entry name" value="CHK"/>
    <property type="match status" value="1"/>
</dbReference>
<organism evidence="2 3">
    <name type="scientific">Anopheles albimanus</name>
    <name type="common">New world malaria mosquito</name>
    <dbReference type="NCBI Taxonomy" id="7167"/>
    <lineage>
        <taxon>Eukaryota</taxon>
        <taxon>Metazoa</taxon>
        <taxon>Ecdysozoa</taxon>
        <taxon>Arthropoda</taxon>
        <taxon>Hexapoda</taxon>
        <taxon>Insecta</taxon>
        <taxon>Pterygota</taxon>
        <taxon>Neoptera</taxon>
        <taxon>Endopterygota</taxon>
        <taxon>Diptera</taxon>
        <taxon>Nematocera</taxon>
        <taxon>Culicoidea</taxon>
        <taxon>Culicidae</taxon>
        <taxon>Anophelinae</taxon>
        <taxon>Anopheles</taxon>
    </lineage>
</organism>
<evidence type="ECO:0000313" key="2">
    <source>
        <dbReference type="EnsemblMetazoa" id="AALB016085-PA"/>
    </source>
</evidence>
<dbReference type="AlphaFoldDB" id="A0A3F2YQ50"/>
<accession>A0A3F2YQ50</accession>
<dbReference type="SUPFAM" id="SSF56112">
    <property type="entry name" value="Protein kinase-like (PK-like)"/>
    <property type="match status" value="1"/>
</dbReference>
<reference evidence="2 3" key="1">
    <citation type="journal article" date="2017" name="G3 (Bethesda)">
        <title>The Physical Genome Mapping of Anopheles albimanus Corrected Scaffold Misassemblies and Identified Interarm Rearrangements in Genus Anopheles.</title>
        <authorList>
            <person name="Artemov G.N."/>
            <person name="Peery A.N."/>
            <person name="Jiang X."/>
            <person name="Tu Z."/>
            <person name="Stegniy V.N."/>
            <person name="Sharakhova M.V."/>
            <person name="Sharakhov I.V."/>
        </authorList>
    </citation>
    <scope>NUCLEOTIDE SEQUENCE [LARGE SCALE GENOMIC DNA]</scope>
    <source>
        <strain evidence="2 3">ALBI9_A</strain>
    </source>
</reference>